<feature type="compositionally biased region" description="Polar residues" evidence="1">
    <location>
        <begin position="96"/>
        <end position="109"/>
    </location>
</feature>
<dbReference type="EMBL" id="WNWS01000102">
    <property type="protein sequence ID" value="KAE9980522.1"/>
    <property type="molecule type" value="Genomic_DNA"/>
</dbReference>
<feature type="compositionally biased region" description="Low complexity" evidence="1">
    <location>
        <begin position="331"/>
        <end position="341"/>
    </location>
</feature>
<feature type="compositionally biased region" description="Gly residues" evidence="1">
    <location>
        <begin position="884"/>
        <end position="895"/>
    </location>
</feature>
<feature type="region of interest" description="Disordered" evidence="1">
    <location>
        <begin position="854"/>
        <end position="926"/>
    </location>
</feature>
<evidence type="ECO:0000256" key="1">
    <source>
        <dbReference type="SAM" id="MobiDB-lite"/>
    </source>
</evidence>
<name>A0A8H3V011_VENIN</name>
<proteinExistence type="predicted"/>
<feature type="compositionally biased region" description="Polar residues" evidence="1">
    <location>
        <begin position="224"/>
        <end position="235"/>
    </location>
</feature>
<feature type="compositionally biased region" description="Polar residues" evidence="1">
    <location>
        <begin position="409"/>
        <end position="426"/>
    </location>
</feature>
<comment type="caution">
    <text evidence="2">The sequence shown here is derived from an EMBL/GenBank/DDBJ whole genome shotgun (WGS) entry which is preliminary data.</text>
</comment>
<evidence type="ECO:0000313" key="2">
    <source>
        <dbReference type="EMBL" id="KAE9980522.1"/>
    </source>
</evidence>
<evidence type="ECO:0000313" key="3">
    <source>
        <dbReference type="Proteomes" id="UP000447873"/>
    </source>
</evidence>
<gene>
    <name evidence="2" type="ORF">EG328_000257</name>
</gene>
<feature type="compositionally biased region" description="Low complexity" evidence="1">
    <location>
        <begin position="199"/>
        <end position="215"/>
    </location>
</feature>
<dbReference type="AlphaFoldDB" id="A0A8H3V011"/>
<feature type="region of interest" description="Disordered" evidence="1">
    <location>
        <begin position="96"/>
        <end position="129"/>
    </location>
</feature>
<feature type="region of interest" description="Disordered" evidence="1">
    <location>
        <begin position="296"/>
        <end position="573"/>
    </location>
</feature>
<feature type="region of interest" description="Disordered" evidence="1">
    <location>
        <begin position="168"/>
        <end position="280"/>
    </location>
</feature>
<dbReference type="Proteomes" id="UP000447873">
    <property type="component" value="Unassembled WGS sequence"/>
</dbReference>
<feature type="compositionally biased region" description="Pro residues" evidence="1">
    <location>
        <begin position="251"/>
        <end position="263"/>
    </location>
</feature>
<sequence>MSKQSQPTKHFPANLSNQSGVVEVFYDPYTILESTPMSGNWRTPAPLTPTRTRSTLTGLEAVGISNDIQTLWKGKKAVVRHFFCWLPEFTCTVVGSPSQRQISGGSTISRPPIDVASSVHQGSQSHLPLRLDNERLLSENRLSYTPPLSPNPPQEKEKRGFRDRLGIGHSHRHSQEQNQGTGRTAEPGRRLSVKRKEPQSQQQLQQQQPEIYYQQAPAEGRPNYSRNSSTPQLLSTHGEEDEDLQHNYYQQPPPQQFQGPPVPAKNQEDEPAYQQQPQPPQAYYRVPTQLQRVNTDHSYRTHHTQGSTSGELRSPGTEQQYQQLQHEDQLQQEQYQAVYQQPEGAPPGYTKPTTEDNPRYSYPALGQPPIPQGVPPQHARPVSGAQQSKPDLHYPQPQQNRASLERQRPGSQGQLLASHTQQQASANPLRLQAPARGSSVDFPPSPIHPSLAPSYEHQQQGSLLPPPPPSPQPPSTVNSKESDDESMPPPPGSRGNTIRPLENKNMAAPREGGQGSGTLQPTPGFPTFGSNIVPAGSQGQPYRGGQAAVQEGGERGRDTPPPPRASEMAEDETMNYSQLQKDHKELRDKYQKVKKYYFEKESQVHQLQNTIAHQRLSQSRTSLDDSEYAARFTRLEGLIAQLSFSIRKHWKSIPGFLHHGINKDALVTGKQEMTAVGRAFFSQWLVSNIFDTYFHPDLELGLSKDLKNIWHNIRRFCPPFQSTEEEEALTSKMINWRLTTLEGLQDKLRGPDAQGHRERLTQMMNEKLMADIGLHLVDPPPADLQGGVIMILDLAVNVASHIPLESREVIIEYFTPLSPIQAEIMKIETGIPALVNPIVVSDISPSSIAGAEADRASLKSTGTRDSTDVTDDATGGRDEKKGRGMFGGLMGGGGNKATKPVPGPAAPSAKVVQPGRETPKDKEERVRISTGLAVQIRGRSVLVKAPVYSL</sequence>
<protein>
    <recommendedName>
        <fullName evidence="4">PAT1 multi-domain protein</fullName>
    </recommendedName>
</protein>
<feature type="compositionally biased region" description="Basic and acidic residues" evidence="1">
    <location>
        <begin position="917"/>
        <end position="926"/>
    </location>
</feature>
<feature type="compositionally biased region" description="Pro residues" evidence="1">
    <location>
        <begin position="464"/>
        <end position="474"/>
    </location>
</feature>
<feature type="compositionally biased region" description="Basic and acidic residues" evidence="1">
    <location>
        <begin position="186"/>
        <end position="198"/>
    </location>
</feature>
<reference evidence="2 3" key="1">
    <citation type="submission" date="2018-12" db="EMBL/GenBank/DDBJ databases">
        <title>Venturia inaequalis Genome Resource.</title>
        <authorList>
            <person name="Lichtner F.J."/>
        </authorList>
    </citation>
    <scope>NUCLEOTIDE SEQUENCE [LARGE SCALE GENOMIC DNA]</scope>
    <source>
        <strain evidence="2 3">120213</strain>
    </source>
</reference>
<organism evidence="2 3">
    <name type="scientific">Venturia inaequalis</name>
    <name type="common">Apple scab fungus</name>
    <dbReference type="NCBI Taxonomy" id="5025"/>
    <lineage>
        <taxon>Eukaryota</taxon>
        <taxon>Fungi</taxon>
        <taxon>Dikarya</taxon>
        <taxon>Ascomycota</taxon>
        <taxon>Pezizomycotina</taxon>
        <taxon>Dothideomycetes</taxon>
        <taxon>Pleosporomycetidae</taxon>
        <taxon>Venturiales</taxon>
        <taxon>Venturiaceae</taxon>
        <taxon>Venturia</taxon>
    </lineage>
</organism>
<evidence type="ECO:0008006" key="4">
    <source>
        <dbReference type="Google" id="ProtNLM"/>
    </source>
</evidence>
<accession>A0A8H3V011</accession>